<sequence>MKSFFRISAALALVLMGALVAMATGNELAGIATIPAVSYGLQYVTGYSLFSAEGGLAFGALSPIKRPKQGVANPGGGRRLFLIGVDQITADWPLESQVVDGEITAPPTLAAAQVGPPAVPAGAFVEVDVSDNSLKLDQSMKGSVGYQSWEQSIEVKIAGYTKEQVAAVEKLLNQEVVAVVIQADGTRVVVGTVAIGQQFEVMHTTGAKGSDRREWTLKSKQDGYMHGYLPLAANVIIAGIPGGAA</sequence>
<reference evidence="2 3" key="1">
    <citation type="submission" date="2019-10" db="EMBL/GenBank/DDBJ databases">
        <title>Rudanella paleaurantiibacter sp. nov., isolated from sludge.</title>
        <authorList>
            <person name="Xu S.Q."/>
        </authorList>
    </citation>
    <scope>NUCLEOTIDE SEQUENCE [LARGE SCALE GENOMIC DNA]</scope>
    <source>
        <strain evidence="2 3">HX-22-17</strain>
    </source>
</reference>
<keyword evidence="3" id="KW-1185">Reference proteome</keyword>
<dbReference type="AlphaFoldDB" id="A0A7J5TVP6"/>
<accession>A0A7J5TVP6</accession>
<dbReference type="Proteomes" id="UP000488299">
    <property type="component" value="Unassembled WGS sequence"/>
</dbReference>
<keyword evidence="1" id="KW-0732">Signal</keyword>
<dbReference type="EMBL" id="WELI01000009">
    <property type="protein sequence ID" value="KAB7728003.1"/>
    <property type="molecule type" value="Genomic_DNA"/>
</dbReference>
<dbReference type="RefSeq" id="WP_152125954.1">
    <property type="nucleotide sequence ID" value="NZ_WELI01000009.1"/>
</dbReference>
<evidence type="ECO:0000313" key="3">
    <source>
        <dbReference type="Proteomes" id="UP000488299"/>
    </source>
</evidence>
<evidence type="ECO:0000256" key="1">
    <source>
        <dbReference type="SAM" id="SignalP"/>
    </source>
</evidence>
<protein>
    <submittedName>
        <fullName evidence="2">Uncharacterized protein</fullName>
    </submittedName>
</protein>
<name>A0A7J5TVP6_9BACT</name>
<feature type="chain" id="PRO_5029610105" evidence="1">
    <location>
        <begin position="24"/>
        <end position="245"/>
    </location>
</feature>
<comment type="caution">
    <text evidence="2">The sequence shown here is derived from an EMBL/GenBank/DDBJ whole genome shotgun (WGS) entry which is preliminary data.</text>
</comment>
<proteinExistence type="predicted"/>
<organism evidence="2 3">
    <name type="scientific">Rudanella paleaurantiibacter</name>
    <dbReference type="NCBI Taxonomy" id="2614655"/>
    <lineage>
        <taxon>Bacteria</taxon>
        <taxon>Pseudomonadati</taxon>
        <taxon>Bacteroidota</taxon>
        <taxon>Cytophagia</taxon>
        <taxon>Cytophagales</taxon>
        <taxon>Cytophagaceae</taxon>
        <taxon>Rudanella</taxon>
    </lineage>
</organism>
<gene>
    <name evidence="2" type="ORF">F5984_19810</name>
</gene>
<evidence type="ECO:0000313" key="2">
    <source>
        <dbReference type="EMBL" id="KAB7728003.1"/>
    </source>
</evidence>
<feature type="signal peptide" evidence="1">
    <location>
        <begin position="1"/>
        <end position="23"/>
    </location>
</feature>